<dbReference type="InterPro" id="IPR010982">
    <property type="entry name" value="Lambda_DNA-bd_dom_sf"/>
</dbReference>
<sequence>MDTRKDLREFLATRRARITPQQAGLPTSGGHRRVKGLRREELAMLAGVSVEYYTRLERGHAAGVSDSVLEALVRALRLDEAERAHLYDLARTPEAAARTRRRPARGRVRPGVQRLLDAMPDVPAFVQNGRLDVLAANALARALYADLFAGTAADRVPNHARFTFLDPRATDLYPDWDRAAADSVSLLRAEAGRTPGDRELSGLVGELSTRSRRFSALWATHDVRWHTTGTKRFHHAVVGDLVLAYEGLELTGDPGQTLITFTAEPGSPSQQALTFLASWAGSPHPTTARDATDAQ</sequence>
<dbReference type="Proteomes" id="UP000317484">
    <property type="component" value="Unassembled WGS sequence"/>
</dbReference>
<dbReference type="SUPFAM" id="SSF47413">
    <property type="entry name" value="lambda repressor-like DNA-binding domains"/>
    <property type="match status" value="1"/>
</dbReference>
<dbReference type="SMART" id="SM00530">
    <property type="entry name" value="HTH_XRE"/>
    <property type="match status" value="1"/>
</dbReference>
<evidence type="ECO:0000259" key="1">
    <source>
        <dbReference type="PROSITE" id="PS50943"/>
    </source>
</evidence>
<reference evidence="2 3" key="1">
    <citation type="submission" date="2017-05" db="EMBL/GenBank/DDBJ databases">
        <authorList>
            <person name="Varghese N."/>
            <person name="Submissions S."/>
        </authorList>
    </citation>
    <scope>NUCLEOTIDE SEQUENCE [LARGE SCALE GENOMIC DNA]</scope>
    <source>
        <strain evidence="2 3">DSM 46834</strain>
    </source>
</reference>
<organism evidence="2 3">
    <name type="scientific">Geodermatophilus aquaeductus</name>
    <dbReference type="NCBI Taxonomy" id="1564161"/>
    <lineage>
        <taxon>Bacteria</taxon>
        <taxon>Bacillati</taxon>
        <taxon>Actinomycetota</taxon>
        <taxon>Actinomycetes</taxon>
        <taxon>Geodermatophilales</taxon>
        <taxon>Geodermatophilaceae</taxon>
        <taxon>Geodermatophilus</taxon>
    </lineage>
</organism>
<keyword evidence="3" id="KW-1185">Reference proteome</keyword>
<dbReference type="CDD" id="cd00093">
    <property type="entry name" value="HTH_XRE"/>
    <property type="match status" value="1"/>
</dbReference>
<dbReference type="EMBL" id="FXTJ01000002">
    <property type="protein sequence ID" value="SMO55806.1"/>
    <property type="molecule type" value="Genomic_DNA"/>
</dbReference>
<dbReference type="Gene3D" id="3.30.450.180">
    <property type="match status" value="1"/>
</dbReference>
<dbReference type="Gene3D" id="1.10.260.40">
    <property type="entry name" value="lambda repressor-like DNA-binding domains"/>
    <property type="match status" value="1"/>
</dbReference>
<dbReference type="GO" id="GO:0003677">
    <property type="term" value="F:DNA binding"/>
    <property type="evidence" value="ECO:0007669"/>
    <property type="project" value="InterPro"/>
</dbReference>
<dbReference type="InterPro" id="IPR001387">
    <property type="entry name" value="Cro/C1-type_HTH"/>
</dbReference>
<dbReference type="PANTHER" id="PTHR35010:SF2">
    <property type="entry name" value="BLL4672 PROTEIN"/>
    <property type="match status" value="1"/>
</dbReference>
<accession>A0A521C8R1</accession>
<dbReference type="PROSITE" id="PS50943">
    <property type="entry name" value="HTH_CROC1"/>
    <property type="match status" value="1"/>
</dbReference>
<dbReference type="RefSeq" id="WP_142457429.1">
    <property type="nucleotide sequence ID" value="NZ_FXTJ01000002.1"/>
</dbReference>
<name>A0A521C8R1_9ACTN</name>
<gene>
    <name evidence="2" type="ORF">SAMN06273567_102199</name>
</gene>
<protein>
    <submittedName>
        <fullName evidence="2">Helix-turn-helix domain-containing protein</fullName>
    </submittedName>
</protein>
<feature type="domain" description="HTH cro/C1-type" evidence="1">
    <location>
        <begin position="32"/>
        <end position="83"/>
    </location>
</feature>
<dbReference type="PANTHER" id="PTHR35010">
    <property type="entry name" value="BLL4672 PROTEIN-RELATED"/>
    <property type="match status" value="1"/>
</dbReference>
<dbReference type="AlphaFoldDB" id="A0A521C8R1"/>
<evidence type="ECO:0000313" key="3">
    <source>
        <dbReference type="Proteomes" id="UP000317484"/>
    </source>
</evidence>
<evidence type="ECO:0000313" key="2">
    <source>
        <dbReference type="EMBL" id="SMO55806.1"/>
    </source>
</evidence>
<dbReference type="Pfam" id="PF13560">
    <property type="entry name" value="HTH_31"/>
    <property type="match status" value="1"/>
</dbReference>
<dbReference type="Pfam" id="PF17765">
    <property type="entry name" value="MLTR_LBD"/>
    <property type="match status" value="1"/>
</dbReference>
<dbReference type="InterPro" id="IPR041413">
    <property type="entry name" value="MLTR_LBD"/>
</dbReference>
<proteinExistence type="predicted"/>